<gene>
    <name evidence="1" type="ORF">CDAR_242951</name>
</gene>
<protein>
    <submittedName>
        <fullName evidence="1">Uncharacterized protein</fullName>
    </submittedName>
</protein>
<organism evidence="1 2">
    <name type="scientific">Caerostris darwini</name>
    <dbReference type="NCBI Taxonomy" id="1538125"/>
    <lineage>
        <taxon>Eukaryota</taxon>
        <taxon>Metazoa</taxon>
        <taxon>Ecdysozoa</taxon>
        <taxon>Arthropoda</taxon>
        <taxon>Chelicerata</taxon>
        <taxon>Arachnida</taxon>
        <taxon>Araneae</taxon>
        <taxon>Araneomorphae</taxon>
        <taxon>Entelegynae</taxon>
        <taxon>Araneoidea</taxon>
        <taxon>Araneidae</taxon>
        <taxon>Caerostris</taxon>
    </lineage>
</organism>
<accession>A0AAV4SSJ4</accession>
<keyword evidence="2" id="KW-1185">Reference proteome</keyword>
<evidence type="ECO:0000313" key="1">
    <source>
        <dbReference type="EMBL" id="GIY37388.1"/>
    </source>
</evidence>
<name>A0AAV4SSJ4_9ARAC</name>
<comment type="caution">
    <text evidence="1">The sequence shown here is derived from an EMBL/GenBank/DDBJ whole genome shotgun (WGS) entry which is preliminary data.</text>
</comment>
<dbReference type="Proteomes" id="UP001054837">
    <property type="component" value="Unassembled WGS sequence"/>
</dbReference>
<reference evidence="1 2" key="1">
    <citation type="submission" date="2021-06" db="EMBL/GenBank/DDBJ databases">
        <title>Caerostris darwini draft genome.</title>
        <authorList>
            <person name="Kono N."/>
            <person name="Arakawa K."/>
        </authorList>
    </citation>
    <scope>NUCLEOTIDE SEQUENCE [LARGE SCALE GENOMIC DNA]</scope>
</reference>
<sequence>MFLLPFQTGFIHTCSGDYQIEPHHSSKQRDSYVLHQMTTDHPSSCQHTEIVPINLMWDIPFPLLKSEIQIDLACEYVKGNGALFFLLADTHLADSPEIMALQLTHYPRKYCGCQTIEVSSF</sequence>
<evidence type="ECO:0000313" key="2">
    <source>
        <dbReference type="Proteomes" id="UP001054837"/>
    </source>
</evidence>
<proteinExistence type="predicted"/>
<dbReference type="AlphaFoldDB" id="A0AAV4SSJ4"/>
<dbReference type="EMBL" id="BPLQ01008447">
    <property type="protein sequence ID" value="GIY37388.1"/>
    <property type="molecule type" value="Genomic_DNA"/>
</dbReference>